<evidence type="ECO:0000256" key="2">
    <source>
        <dbReference type="ARBA" id="ARBA00022840"/>
    </source>
</evidence>
<dbReference type="SUPFAM" id="SSF52540">
    <property type="entry name" value="P-loop containing nucleoside triphosphate hydrolases"/>
    <property type="match status" value="1"/>
</dbReference>
<protein>
    <submittedName>
        <fullName evidence="4">Uncharacterized protein</fullName>
    </submittedName>
</protein>
<keyword evidence="3" id="KW-0175">Coiled coil</keyword>
<dbReference type="PANTHER" id="PTHR40710">
    <property type="entry name" value="RIKEN CDNA E230025N22 GENE"/>
    <property type="match status" value="1"/>
</dbReference>
<dbReference type="PANTHER" id="PTHR40710:SF1">
    <property type="entry name" value="RIKEN CDNA E230025N22 GENE"/>
    <property type="match status" value="1"/>
</dbReference>
<evidence type="ECO:0000313" key="4">
    <source>
        <dbReference type="EMBL" id="KAH0618094.1"/>
    </source>
</evidence>
<evidence type="ECO:0000256" key="3">
    <source>
        <dbReference type="SAM" id="Coils"/>
    </source>
</evidence>
<keyword evidence="5" id="KW-1185">Reference proteome</keyword>
<evidence type="ECO:0000256" key="1">
    <source>
        <dbReference type="ARBA" id="ARBA00022741"/>
    </source>
</evidence>
<keyword evidence="2" id="KW-0067">ATP-binding</keyword>
<dbReference type="EMBL" id="JAIPUX010005289">
    <property type="protein sequence ID" value="KAH0618094.1"/>
    <property type="molecule type" value="Genomic_DNA"/>
</dbReference>
<comment type="caution">
    <text evidence="4">The sequence shown here is derived from an EMBL/GenBank/DDBJ whole genome shotgun (WGS) entry which is preliminary data.</text>
</comment>
<dbReference type="InterPro" id="IPR027417">
    <property type="entry name" value="P-loop_NTPase"/>
</dbReference>
<sequence>MESSPWTLDKLFLEQLQPLLAMVSLGYSVSLLVCDAHHCGVQEQIQGLVQKVIESVFKESNSSSNNAQFLKTISFVQICSDGEAQDLLSPQSQALTVMDLPPLGLVVEEATEIIVTDSQAATHFYRCGVSVYQSHFQQSFQKPHNATCGILFTITIETKVAEGQGLQRATVQIFEFLGANEQPYNDLFLPLSWASSAVPLPPEAGFLPWILKRLLENNTLTFLLLCLTLPDASGEEILSAISLIEQVRTVIKRVAPTHWDPSQEAQKRRAAIRELRAQLFLSDQTEQGRIIIQLKKVIKELQVLKSQNWEKKKEKPAGEIKEGDTSLVARISPAQQEALLWQREKALLTLRMETLQREQAEAVKDLEELYQECQHEVFQAFKKHTEEQMDALERQYRNLLKESLGDAIILSAHNQQLRAEKQLSFTETATQTDFQTLTHNDKSHSTT</sequence>
<reference evidence="4 5" key="1">
    <citation type="journal article" date="2022" name="Gigascience">
        <title>A chromosome-level genome assembly and annotation of the desert horned lizard, Phrynosoma platyrhinos, provides insight into chromosomal rearrangements among reptiles.</title>
        <authorList>
            <person name="Koochekian N."/>
            <person name="Ascanio A."/>
            <person name="Farleigh K."/>
            <person name="Card D.C."/>
            <person name="Schield D.R."/>
            <person name="Castoe T.A."/>
            <person name="Jezkova T."/>
        </authorList>
    </citation>
    <scope>NUCLEOTIDE SEQUENCE [LARGE SCALE GENOMIC DNA]</scope>
    <source>
        <strain evidence="4">NK-2021</strain>
    </source>
</reference>
<dbReference type="InterPro" id="IPR036961">
    <property type="entry name" value="Kinesin_motor_dom_sf"/>
</dbReference>
<keyword evidence="1" id="KW-0547">Nucleotide-binding</keyword>
<accession>A0ABQ7SLA3</accession>
<evidence type="ECO:0000313" key="5">
    <source>
        <dbReference type="Proteomes" id="UP000826234"/>
    </source>
</evidence>
<proteinExistence type="predicted"/>
<dbReference type="Proteomes" id="UP000826234">
    <property type="component" value="Unassembled WGS sequence"/>
</dbReference>
<dbReference type="Gene3D" id="3.40.850.10">
    <property type="entry name" value="Kinesin motor domain"/>
    <property type="match status" value="1"/>
</dbReference>
<gene>
    <name evidence="4" type="ORF">JD844_017075</name>
</gene>
<organism evidence="4 5">
    <name type="scientific">Phrynosoma platyrhinos</name>
    <name type="common">Desert horned lizard</name>
    <dbReference type="NCBI Taxonomy" id="52577"/>
    <lineage>
        <taxon>Eukaryota</taxon>
        <taxon>Metazoa</taxon>
        <taxon>Chordata</taxon>
        <taxon>Craniata</taxon>
        <taxon>Vertebrata</taxon>
        <taxon>Euteleostomi</taxon>
        <taxon>Lepidosauria</taxon>
        <taxon>Squamata</taxon>
        <taxon>Bifurcata</taxon>
        <taxon>Unidentata</taxon>
        <taxon>Episquamata</taxon>
        <taxon>Toxicofera</taxon>
        <taxon>Iguania</taxon>
        <taxon>Phrynosomatidae</taxon>
        <taxon>Phrynosomatinae</taxon>
        <taxon>Phrynosoma</taxon>
    </lineage>
</organism>
<name>A0ABQ7SLA3_PHRPL</name>
<feature type="coiled-coil region" evidence="3">
    <location>
        <begin position="352"/>
        <end position="402"/>
    </location>
</feature>